<evidence type="ECO:0000313" key="2">
    <source>
        <dbReference type="Proteomes" id="UP000242180"/>
    </source>
</evidence>
<organism evidence="1 2">
    <name type="scientific">Syncephalastrum racemosum</name>
    <name type="common">Filamentous fungus</name>
    <dbReference type="NCBI Taxonomy" id="13706"/>
    <lineage>
        <taxon>Eukaryota</taxon>
        <taxon>Fungi</taxon>
        <taxon>Fungi incertae sedis</taxon>
        <taxon>Mucoromycota</taxon>
        <taxon>Mucoromycotina</taxon>
        <taxon>Mucoromycetes</taxon>
        <taxon>Mucorales</taxon>
        <taxon>Syncephalastraceae</taxon>
        <taxon>Syncephalastrum</taxon>
    </lineage>
</organism>
<dbReference type="Proteomes" id="UP000242180">
    <property type="component" value="Unassembled WGS sequence"/>
</dbReference>
<dbReference type="AlphaFoldDB" id="A0A1X2HKZ0"/>
<dbReference type="EMBL" id="MCGN01000002">
    <property type="protein sequence ID" value="ORY99943.1"/>
    <property type="molecule type" value="Genomic_DNA"/>
</dbReference>
<evidence type="ECO:0000313" key="1">
    <source>
        <dbReference type="EMBL" id="ORY99943.1"/>
    </source>
</evidence>
<proteinExistence type="predicted"/>
<sequence length="78" mass="9267">MSPIFLFILLSNNAHSSYRGRKEDLRGTVFVCQSWQFCSSRMMLCKATYMNSNIFEKCMVQHRCTTYFRHLQISQVNM</sequence>
<keyword evidence="2" id="KW-1185">Reference proteome</keyword>
<dbReference type="InParanoid" id="A0A1X2HKZ0"/>
<protein>
    <submittedName>
        <fullName evidence="1">Uncharacterized protein</fullName>
    </submittedName>
</protein>
<gene>
    <name evidence="1" type="ORF">BCR43DRAFT_127883</name>
</gene>
<accession>A0A1X2HKZ0</accession>
<reference evidence="1 2" key="1">
    <citation type="submission" date="2016-07" db="EMBL/GenBank/DDBJ databases">
        <title>Pervasive Adenine N6-methylation of Active Genes in Fungi.</title>
        <authorList>
            <consortium name="DOE Joint Genome Institute"/>
            <person name="Mondo S.J."/>
            <person name="Dannebaum R.O."/>
            <person name="Kuo R.C."/>
            <person name="Labutti K."/>
            <person name="Haridas S."/>
            <person name="Kuo A."/>
            <person name="Salamov A."/>
            <person name="Ahrendt S.R."/>
            <person name="Lipzen A."/>
            <person name="Sullivan W."/>
            <person name="Andreopoulos W.B."/>
            <person name="Clum A."/>
            <person name="Lindquist E."/>
            <person name="Daum C."/>
            <person name="Ramamoorthy G.K."/>
            <person name="Gryganskyi A."/>
            <person name="Culley D."/>
            <person name="Magnuson J.K."/>
            <person name="James T.Y."/>
            <person name="O'Malley M.A."/>
            <person name="Stajich J.E."/>
            <person name="Spatafora J.W."/>
            <person name="Visel A."/>
            <person name="Grigoriev I.V."/>
        </authorList>
    </citation>
    <scope>NUCLEOTIDE SEQUENCE [LARGE SCALE GENOMIC DNA]</scope>
    <source>
        <strain evidence="1 2">NRRL 2496</strain>
    </source>
</reference>
<comment type="caution">
    <text evidence="1">The sequence shown here is derived from an EMBL/GenBank/DDBJ whole genome shotgun (WGS) entry which is preliminary data.</text>
</comment>
<name>A0A1X2HKZ0_SYNRA</name>